<name>A0A8X6S6F4_TRICX</name>
<organism evidence="1 2">
    <name type="scientific">Trichonephila clavipes</name>
    <name type="common">Golden silk orbweaver</name>
    <name type="synonym">Nephila clavipes</name>
    <dbReference type="NCBI Taxonomy" id="2585209"/>
    <lineage>
        <taxon>Eukaryota</taxon>
        <taxon>Metazoa</taxon>
        <taxon>Ecdysozoa</taxon>
        <taxon>Arthropoda</taxon>
        <taxon>Chelicerata</taxon>
        <taxon>Arachnida</taxon>
        <taxon>Araneae</taxon>
        <taxon>Araneomorphae</taxon>
        <taxon>Entelegynae</taxon>
        <taxon>Araneoidea</taxon>
        <taxon>Nephilidae</taxon>
        <taxon>Trichonephila</taxon>
    </lineage>
</organism>
<dbReference type="AlphaFoldDB" id="A0A8X6S6F4"/>
<comment type="caution">
    <text evidence="1">The sequence shown here is derived from an EMBL/GenBank/DDBJ whole genome shotgun (WGS) entry which is preliminary data.</text>
</comment>
<sequence length="115" mass="13539">MNKTYKLFQLDFIRRTSKGNLFDSSPSTSSSEIMAVDPASKKMLEEKDKVQRQADIQAYSNVQLDIQNRKHLGPEYQNDIGLWRNITEDIQNFWCKRNSVECQHFDNDFLASFRQ</sequence>
<proteinExistence type="predicted"/>
<dbReference type="EMBL" id="BMAU01021280">
    <property type="protein sequence ID" value="GFY08327.1"/>
    <property type="molecule type" value="Genomic_DNA"/>
</dbReference>
<accession>A0A8X6S6F4</accession>
<dbReference type="Proteomes" id="UP000887159">
    <property type="component" value="Unassembled WGS sequence"/>
</dbReference>
<keyword evidence="2" id="KW-1185">Reference proteome</keyword>
<gene>
    <name evidence="1" type="ORF">TNCV_1357331</name>
</gene>
<evidence type="ECO:0000313" key="2">
    <source>
        <dbReference type="Proteomes" id="UP000887159"/>
    </source>
</evidence>
<protein>
    <submittedName>
        <fullName evidence="1">Uncharacterized protein</fullName>
    </submittedName>
</protein>
<reference evidence="1" key="1">
    <citation type="submission" date="2020-08" db="EMBL/GenBank/DDBJ databases">
        <title>Multicomponent nature underlies the extraordinary mechanical properties of spider dragline silk.</title>
        <authorList>
            <person name="Kono N."/>
            <person name="Nakamura H."/>
            <person name="Mori M."/>
            <person name="Yoshida Y."/>
            <person name="Ohtoshi R."/>
            <person name="Malay A.D."/>
            <person name="Moran D.A.P."/>
            <person name="Tomita M."/>
            <person name="Numata K."/>
            <person name="Arakawa K."/>
        </authorList>
    </citation>
    <scope>NUCLEOTIDE SEQUENCE</scope>
</reference>
<evidence type="ECO:0000313" key="1">
    <source>
        <dbReference type="EMBL" id="GFY08327.1"/>
    </source>
</evidence>